<dbReference type="SUPFAM" id="SSF52540">
    <property type="entry name" value="P-loop containing nucleoside triphosphate hydrolases"/>
    <property type="match status" value="1"/>
</dbReference>
<dbReference type="eggNOG" id="COG0489">
    <property type="taxonomic scope" value="Bacteria"/>
</dbReference>
<comment type="catalytic activity">
    <reaction evidence="8">
        <text>L-tyrosyl-[protein] + ATP = O-phospho-L-tyrosyl-[protein] + ADP + H(+)</text>
        <dbReference type="Rhea" id="RHEA:10596"/>
        <dbReference type="Rhea" id="RHEA-COMP:10136"/>
        <dbReference type="Rhea" id="RHEA-COMP:20101"/>
        <dbReference type="ChEBI" id="CHEBI:15378"/>
        <dbReference type="ChEBI" id="CHEBI:30616"/>
        <dbReference type="ChEBI" id="CHEBI:46858"/>
        <dbReference type="ChEBI" id="CHEBI:61978"/>
        <dbReference type="ChEBI" id="CHEBI:456216"/>
        <dbReference type="EC" id="2.7.10.2"/>
    </reaction>
</comment>
<dbReference type="STRING" id="666685.R2APBS1_3084"/>
<evidence type="ECO:0000259" key="9">
    <source>
        <dbReference type="Pfam" id="PF13614"/>
    </source>
</evidence>
<dbReference type="GO" id="GO:0004713">
    <property type="term" value="F:protein tyrosine kinase activity"/>
    <property type="evidence" value="ECO:0007669"/>
    <property type="project" value="TreeGrafter"/>
</dbReference>
<evidence type="ECO:0000256" key="4">
    <source>
        <dbReference type="ARBA" id="ARBA00022741"/>
    </source>
</evidence>
<accession>M4NRH4</accession>
<dbReference type="InterPro" id="IPR050445">
    <property type="entry name" value="Bact_polysacc_biosynth/exp"/>
</dbReference>
<dbReference type="EMBL" id="CP003470">
    <property type="protein sequence ID" value="AGG90156.1"/>
    <property type="molecule type" value="Genomic_DNA"/>
</dbReference>
<dbReference type="PANTHER" id="PTHR32309:SF13">
    <property type="entry name" value="FERRIC ENTEROBACTIN TRANSPORT PROTEIN FEPE"/>
    <property type="match status" value="1"/>
</dbReference>
<evidence type="ECO:0000256" key="7">
    <source>
        <dbReference type="ARBA" id="ARBA00023137"/>
    </source>
</evidence>
<comment type="similarity">
    <text evidence="1">Belongs to the CpsD/CapB family.</text>
</comment>
<dbReference type="PANTHER" id="PTHR32309">
    <property type="entry name" value="TYROSINE-PROTEIN KINASE"/>
    <property type="match status" value="1"/>
</dbReference>
<evidence type="ECO:0000313" key="11">
    <source>
        <dbReference type="Proteomes" id="UP000011859"/>
    </source>
</evidence>
<keyword evidence="4" id="KW-0547">Nucleotide-binding</keyword>
<dbReference type="OrthoDB" id="9775724at2"/>
<evidence type="ECO:0000256" key="5">
    <source>
        <dbReference type="ARBA" id="ARBA00022777"/>
    </source>
</evidence>
<dbReference type="KEGG" id="rhd:R2APBS1_3084"/>
<dbReference type="Pfam" id="PF13614">
    <property type="entry name" value="AAA_31"/>
    <property type="match status" value="1"/>
</dbReference>
<name>M4NRH4_9GAMM</name>
<proteinExistence type="inferred from homology"/>
<keyword evidence="3" id="KW-0808">Transferase</keyword>
<dbReference type="AlphaFoldDB" id="M4NRH4"/>
<evidence type="ECO:0000256" key="8">
    <source>
        <dbReference type="ARBA" id="ARBA00051245"/>
    </source>
</evidence>
<dbReference type="InterPro" id="IPR005702">
    <property type="entry name" value="Wzc-like_C"/>
</dbReference>
<organism evidence="10 11">
    <name type="scientific">Rhodanobacter denitrificans</name>
    <dbReference type="NCBI Taxonomy" id="666685"/>
    <lineage>
        <taxon>Bacteria</taxon>
        <taxon>Pseudomonadati</taxon>
        <taxon>Pseudomonadota</taxon>
        <taxon>Gammaproteobacteria</taxon>
        <taxon>Lysobacterales</taxon>
        <taxon>Rhodanobacteraceae</taxon>
        <taxon>Rhodanobacter</taxon>
    </lineage>
</organism>
<dbReference type="Gene3D" id="3.40.50.300">
    <property type="entry name" value="P-loop containing nucleotide triphosphate hydrolases"/>
    <property type="match status" value="1"/>
</dbReference>
<reference evidence="10 11" key="1">
    <citation type="submission" date="2012-04" db="EMBL/GenBank/DDBJ databases">
        <title>Complete genome of Rhodanobacter sp. 2APBS1.</title>
        <authorList>
            <consortium name="US DOE Joint Genome Institute"/>
            <person name="Huntemann M."/>
            <person name="Wei C.-L."/>
            <person name="Han J."/>
            <person name="Detter J.C."/>
            <person name="Han C."/>
            <person name="Tapia R."/>
            <person name="Munk A.C.C."/>
            <person name="Chen A."/>
            <person name="Krypides N."/>
            <person name="Mavromatis K."/>
            <person name="Markowitz V."/>
            <person name="Szeto E."/>
            <person name="Ivanova N."/>
            <person name="Mikhailova N."/>
            <person name="Ovchinnikova G."/>
            <person name="Pagani I."/>
            <person name="Pati A."/>
            <person name="Goodwin L."/>
            <person name="Peters L."/>
            <person name="Pitluck S."/>
            <person name="Woyke T."/>
            <person name="Prakash O."/>
            <person name="Elkins J."/>
            <person name="Brown S."/>
            <person name="Palumbo A."/>
            <person name="Hemme C."/>
            <person name="Zhou J."/>
            <person name="Watson D."/>
            <person name="Jardine P."/>
            <person name="Kostka J."/>
            <person name="Green S."/>
        </authorList>
    </citation>
    <scope>NUCLEOTIDE SEQUENCE [LARGE SCALE GENOMIC DNA]</scope>
    <source>
        <strain evidence="10 11">2APBS1</strain>
    </source>
</reference>
<dbReference type="EC" id="2.7.10.2" evidence="2"/>
<dbReference type="GO" id="GO:0005886">
    <property type="term" value="C:plasma membrane"/>
    <property type="evidence" value="ECO:0007669"/>
    <property type="project" value="TreeGrafter"/>
</dbReference>
<feature type="domain" description="AAA" evidence="9">
    <location>
        <begin position="108"/>
        <end position="252"/>
    </location>
</feature>
<dbReference type="RefSeq" id="WP_015448574.1">
    <property type="nucleotide sequence ID" value="NC_020541.1"/>
</dbReference>
<keyword evidence="7" id="KW-0829">Tyrosine-protein kinase</keyword>
<evidence type="ECO:0000256" key="6">
    <source>
        <dbReference type="ARBA" id="ARBA00022840"/>
    </source>
</evidence>
<protein>
    <recommendedName>
        <fullName evidence="2">non-specific protein-tyrosine kinase</fullName>
        <ecNumber evidence="2">2.7.10.2</ecNumber>
    </recommendedName>
</protein>
<dbReference type="InterPro" id="IPR025669">
    <property type="entry name" value="AAA_dom"/>
</dbReference>
<gene>
    <name evidence="10" type="ORF">R2APBS1_3084</name>
</gene>
<keyword evidence="11" id="KW-1185">Reference proteome</keyword>
<evidence type="ECO:0000256" key="3">
    <source>
        <dbReference type="ARBA" id="ARBA00022679"/>
    </source>
</evidence>
<evidence type="ECO:0000313" key="10">
    <source>
        <dbReference type="EMBL" id="AGG90156.1"/>
    </source>
</evidence>
<keyword evidence="5" id="KW-0418">Kinase</keyword>
<evidence type="ECO:0000256" key="1">
    <source>
        <dbReference type="ARBA" id="ARBA00007316"/>
    </source>
</evidence>
<dbReference type="CDD" id="cd05387">
    <property type="entry name" value="BY-kinase"/>
    <property type="match status" value="1"/>
</dbReference>
<sequence length="304" mass="32965">MSIVEKAVEKLKTLQPEPPVSPLVDVEEPAHPASTIERLSGRARTVDQSAETTPLWHVDQGALERAGLLPTGDEANDRLADELRRVKRPLMDNAIGKGAKVLAHAERIVVTSALPGEGKTFTAVNLALSLARELDFEVLLVDGDIPKCHITRALGLDGQPGLMDVLVDERRQPAEVIVRTDVPNLLVVPVGKRHPLTAELFSSLRMEQVLEELGGRHLRRLVVFDSSPLLATSESQVLASHMGQVVMVVAASQTGQHAVHSALQSLNGSPYVGLILNMSCLPASENYYYSYYGLYPRGRLAGEA</sequence>
<evidence type="ECO:0000256" key="2">
    <source>
        <dbReference type="ARBA" id="ARBA00011903"/>
    </source>
</evidence>
<dbReference type="HOGENOM" id="CLU_052027_1_0_6"/>
<dbReference type="InterPro" id="IPR027417">
    <property type="entry name" value="P-loop_NTPase"/>
</dbReference>
<keyword evidence="6" id="KW-0067">ATP-binding</keyword>
<dbReference type="Proteomes" id="UP000011859">
    <property type="component" value="Chromosome"/>
</dbReference>